<evidence type="ECO:0008006" key="5">
    <source>
        <dbReference type="Google" id="ProtNLM"/>
    </source>
</evidence>
<sequence length="1149" mass="130469">MCGPVNAVWEDENNSIDGLEFSWLSRVPGVPRVAQEPLVVSLLLVVRPAPSSFLFLVDPSFRHCSTGPSFILLRSRRMLAGCLNLECQKFDDKTRSDWMKLMEAHRQAVSLANRFALLEEASDEEAQTRSVEWRGTPPVDAKKGLGEEECVPLPSEQILNDVQQLEQLQRSAREQVKGREREVDPEGLEILRPRSGKTAVAKFLTNACLPRNYAVQWQKQSTRPRKVLPSPATPKCDWDDACCIVEAASTLSVHLGPDRIEKVPPRTWLLLEPPEPGNRAVRSPDRQNEFKELVHFVTKKNTCLLSSCAGGGWLEDQPGITLLRPVPVTRLHHRAAEANFCRASGGVSLLALRHAQRALELLKDERPPEKIWLEKPVGFAFPPAKPMREEDETTPLVPLVPLKGCRPASPLTPPPWPQFLEALEDRPASRWAETPETPDLSARTLSPRPTTRGSATSGRPGTGDSIARSARVEALVSSRVLASERCAESARQWQESCYKKDLESEEEERRFPHGQSVMQKGFHALMEFLDFTNRRYGNPARTWFKLDAEANMRLGMRQFERRCMDIGFRGNIPALWKYMDKRNTGVVSLLELHTVTAMELARFKLLIRERFRDSATEMFRFLDDNRSGRVNRVTFSARLQTLHYAGKSAKLFEYLDRQGLKWTPSGRGGPRVSEKSQTAEAANLKFEMIVRVVCGALGQNKPAPRLTRLFLLWADLGKKVQDLCTNHFATKVRTKTDILAAGLRMGERLTQLIADTASREYNGGSRRERGKRQAARNLIRRIQIRGLVDRQAARAGKALWLLEQHHSKPKYKLDFQLRERLESSSSMPWKKQYESWQEPTYPAQYWGSWQKSPKPQRAKKEKEDRSKPFLYGHDGKRVEIQDGSFSKSFSSSSHTGPPEDAAKEENKLLKDTIRKLLDQKGPTPEDLLDLEKILAKDPREELRERQRHLNQDRRALNKSSRVKVTMDESEKSFNSWKHVIEAGLVQEERRHLAEMAELRMELKVAEKGENAMDDAWRVETTLRVRLSMEKRNAQLVEQVALLTQTLHGKDIREEANSFSPQYPMRRPMPLSKEDLPADAPRDVDSRSRSPARMEGVKPIELPSTSVEQKLEPDGALSGLSDSARSSVIQQINANPQGFSSMEAVYPLIE</sequence>
<accession>A0ABP0LFS5</accession>
<name>A0ABP0LFS5_9DINO</name>
<feature type="region of interest" description="Disordered" evidence="2">
    <location>
        <begin position="845"/>
        <end position="873"/>
    </location>
</feature>
<feature type="compositionally biased region" description="Basic and acidic residues" evidence="2">
    <location>
        <begin position="858"/>
        <end position="873"/>
    </location>
</feature>
<protein>
    <recommendedName>
        <fullName evidence="5">Calmodulin</fullName>
    </recommendedName>
</protein>
<dbReference type="Proteomes" id="UP001642484">
    <property type="component" value="Unassembled WGS sequence"/>
</dbReference>
<keyword evidence="4" id="KW-1185">Reference proteome</keyword>
<dbReference type="EMBL" id="CAXAMN010012224">
    <property type="protein sequence ID" value="CAK9037596.1"/>
    <property type="molecule type" value="Genomic_DNA"/>
</dbReference>
<feature type="coiled-coil region" evidence="1">
    <location>
        <begin position="155"/>
        <end position="182"/>
    </location>
</feature>
<feature type="region of interest" description="Disordered" evidence="2">
    <location>
        <begin position="1052"/>
        <end position="1123"/>
    </location>
</feature>
<reference evidence="3 4" key="1">
    <citation type="submission" date="2024-02" db="EMBL/GenBank/DDBJ databases">
        <authorList>
            <person name="Chen Y."/>
            <person name="Shah S."/>
            <person name="Dougan E. K."/>
            <person name="Thang M."/>
            <person name="Chan C."/>
        </authorList>
    </citation>
    <scope>NUCLEOTIDE SEQUENCE [LARGE SCALE GENOMIC DNA]</scope>
</reference>
<dbReference type="SUPFAM" id="SSF47473">
    <property type="entry name" value="EF-hand"/>
    <property type="match status" value="1"/>
</dbReference>
<gene>
    <name evidence="3" type="ORF">CCMP2556_LOCUS20726</name>
</gene>
<evidence type="ECO:0000313" key="3">
    <source>
        <dbReference type="EMBL" id="CAK9037596.1"/>
    </source>
</evidence>
<feature type="compositionally biased region" description="Basic and acidic residues" evidence="2">
    <location>
        <begin position="1071"/>
        <end position="1087"/>
    </location>
</feature>
<feature type="region of interest" description="Disordered" evidence="2">
    <location>
        <begin position="428"/>
        <end position="467"/>
    </location>
</feature>
<feature type="compositionally biased region" description="Polar residues" evidence="2">
    <location>
        <begin position="443"/>
        <end position="459"/>
    </location>
</feature>
<evidence type="ECO:0000256" key="2">
    <source>
        <dbReference type="SAM" id="MobiDB-lite"/>
    </source>
</evidence>
<feature type="coiled-coil region" evidence="1">
    <location>
        <begin position="899"/>
        <end position="959"/>
    </location>
</feature>
<comment type="caution">
    <text evidence="3">The sequence shown here is derived from an EMBL/GenBank/DDBJ whole genome shotgun (WGS) entry which is preliminary data.</text>
</comment>
<evidence type="ECO:0000256" key="1">
    <source>
        <dbReference type="SAM" id="Coils"/>
    </source>
</evidence>
<evidence type="ECO:0000313" key="4">
    <source>
        <dbReference type="Proteomes" id="UP001642484"/>
    </source>
</evidence>
<proteinExistence type="predicted"/>
<organism evidence="3 4">
    <name type="scientific">Durusdinium trenchii</name>
    <dbReference type="NCBI Taxonomy" id="1381693"/>
    <lineage>
        <taxon>Eukaryota</taxon>
        <taxon>Sar</taxon>
        <taxon>Alveolata</taxon>
        <taxon>Dinophyceae</taxon>
        <taxon>Suessiales</taxon>
        <taxon>Symbiodiniaceae</taxon>
        <taxon>Durusdinium</taxon>
    </lineage>
</organism>
<keyword evidence="1" id="KW-0175">Coiled coil</keyword>
<dbReference type="InterPro" id="IPR011992">
    <property type="entry name" value="EF-hand-dom_pair"/>
</dbReference>